<dbReference type="AlphaFoldDB" id="A0A2P8FPA8"/>
<dbReference type="Proteomes" id="UP000241964">
    <property type="component" value="Unassembled WGS sequence"/>
</dbReference>
<evidence type="ECO:0000256" key="2">
    <source>
        <dbReference type="ARBA" id="ARBA00022803"/>
    </source>
</evidence>
<keyword evidence="7" id="KW-1185">Reference proteome</keyword>
<dbReference type="EMBL" id="PYAS01000016">
    <property type="protein sequence ID" value="PSL23529.1"/>
    <property type="molecule type" value="Genomic_DNA"/>
</dbReference>
<dbReference type="SUPFAM" id="SSF48452">
    <property type="entry name" value="TPR-like"/>
    <property type="match status" value="2"/>
</dbReference>
<keyword evidence="2 3" id="KW-0802">TPR repeat</keyword>
<evidence type="ECO:0000256" key="3">
    <source>
        <dbReference type="PROSITE-ProRule" id="PRU00339"/>
    </source>
</evidence>
<dbReference type="OrthoDB" id="739506at2"/>
<accession>A0A2P8FPA8</accession>
<feature type="coiled-coil region" evidence="4">
    <location>
        <begin position="322"/>
        <end position="382"/>
    </location>
</feature>
<evidence type="ECO:0000256" key="1">
    <source>
        <dbReference type="ARBA" id="ARBA00022737"/>
    </source>
</evidence>
<feature type="chain" id="PRO_5015188032" evidence="5">
    <location>
        <begin position="20"/>
        <end position="485"/>
    </location>
</feature>
<dbReference type="InterPro" id="IPR019734">
    <property type="entry name" value="TPR_rpt"/>
</dbReference>
<evidence type="ECO:0000256" key="5">
    <source>
        <dbReference type="SAM" id="SignalP"/>
    </source>
</evidence>
<proteinExistence type="predicted"/>
<comment type="caution">
    <text evidence="6">The sequence shown here is derived from an EMBL/GenBank/DDBJ whole genome shotgun (WGS) entry which is preliminary data.</text>
</comment>
<dbReference type="RefSeq" id="WP_106598651.1">
    <property type="nucleotide sequence ID" value="NZ_PYAS01000016.1"/>
</dbReference>
<dbReference type="PANTHER" id="PTHR45586:SF1">
    <property type="entry name" value="LIPOPOLYSACCHARIDE ASSEMBLY PROTEIN B"/>
    <property type="match status" value="1"/>
</dbReference>
<keyword evidence="4" id="KW-0175">Coiled coil</keyword>
<dbReference type="SMART" id="SM00028">
    <property type="entry name" value="TPR"/>
    <property type="match status" value="3"/>
</dbReference>
<organism evidence="6 7">
    <name type="scientific">Dyadobacter jiangsuensis</name>
    <dbReference type="NCBI Taxonomy" id="1591085"/>
    <lineage>
        <taxon>Bacteria</taxon>
        <taxon>Pseudomonadati</taxon>
        <taxon>Bacteroidota</taxon>
        <taxon>Cytophagia</taxon>
        <taxon>Cytophagales</taxon>
        <taxon>Spirosomataceae</taxon>
        <taxon>Dyadobacter</taxon>
    </lineage>
</organism>
<protein>
    <submittedName>
        <fullName evidence="6">TPR repeat protein</fullName>
    </submittedName>
</protein>
<evidence type="ECO:0000313" key="6">
    <source>
        <dbReference type="EMBL" id="PSL23529.1"/>
    </source>
</evidence>
<dbReference type="InterPro" id="IPR011990">
    <property type="entry name" value="TPR-like_helical_dom_sf"/>
</dbReference>
<evidence type="ECO:0000313" key="7">
    <source>
        <dbReference type="Proteomes" id="UP000241964"/>
    </source>
</evidence>
<dbReference type="InterPro" id="IPR051012">
    <property type="entry name" value="CellSynth/LPSAsmb/PSIAsmb"/>
</dbReference>
<gene>
    <name evidence="6" type="ORF">CLV60_11685</name>
</gene>
<dbReference type="PROSITE" id="PS50005">
    <property type="entry name" value="TPR"/>
    <property type="match status" value="1"/>
</dbReference>
<feature type="signal peptide" evidence="5">
    <location>
        <begin position="1"/>
        <end position="19"/>
    </location>
</feature>
<feature type="repeat" description="TPR" evidence="3">
    <location>
        <begin position="185"/>
        <end position="218"/>
    </location>
</feature>
<keyword evidence="5" id="KW-0732">Signal</keyword>
<dbReference type="Pfam" id="PF13414">
    <property type="entry name" value="TPR_11"/>
    <property type="match status" value="1"/>
</dbReference>
<reference evidence="6 7" key="1">
    <citation type="submission" date="2018-03" db="EMBL/GenBank/DDBJ databases">
        <title>Genomic Encyclopedia of Archaeal and Bacterial Type Strains, Phase II (KMG-II): from individual species to whole genera.</title>
        <authorList>
            <person name="Goeker M."/>
        </authorList>
    </citation>
    <scope>NUCLEOTIDE SEQUENCE [LARGE SCALE GENOMIC DNA]</scope>
    <source>
        <strain evidence="6 7">DSM 29057</strain>
    </source>
</reference>
<sequence length="485" mass="52525">MKKLFFVSALSLFGCAAMAQDAVNKALVDGFRKDKEKSDKDASDPKASAKASFWLERAKLYENIALQGSEVDSSAAKTALEAYKKVVELDVTKKGEPGKSSKEAANIIAGGEGTQLFNAFVKQGAEKYQAKNLGGALEMFQAAQEINKKDTLASLYGGIAAQQLDKKDIAKSSFEKYAANGGKDPSVFYGLAQLYRSENNFDKAIETLNNGLKQSPGNKDLKAEVVNILLASGKEDQAIQELEALAAADPKNTQNVVNLAILYDNMYRTATDKVKQLNAKVGSGNNAASTAEKGLAAEKDKIAVYDGEVKRIGALIKKQPKNADLKRQLADVTAKKKESVEAVAKLEGEVKVAQEAAKGQDVAAMQKELADAKAKQKEASDKAVLNYKKALEIDATNYDALYNLGVFYFNEAVQLKGEVDNMNMTEYQQRGKEVEGRVCGKFKKAKPYFEKAIQAKDEAEAKDNLTNLNGVLEQFAAKGVACIEE</sequence>
<evidence type="ECO:0000256" key="4">
    <source>
        <dbReference type="SAM" id="Coils"/>
    </source>
</evidence>
<name>A0A2P8FPA8_9BACT</name>
<dbReference type="Gene3D" id="1.25.40.10">
    <property type="entry name" value="Tetratricopeptide repeat domain"/>
    <property type="match status" value="2"/>
</dbReference>
<keyword evidence="1" id="KW-0677">Repeat</keyword>
<dbReference type="PANTHER" id="PTHR45586">
    <property type="entry name" value="TPR REPEAT-CONTAINING PROTEIN PA4667"/>
    <property type="match status" value="1"/>
</dbReference>
<dbReference type="Pfam" id="PF14559">
    <property type="entry name" value="TPR_19"/>
    <property type="match status" value="1"/>
</dbReference>
<dbReference type="PROSITE" id="PS51257">
    <property type="entry name" value="PROKAR_LIPOPROTEIN"/>
    <property type="match status" value="1"/>
</dbReference>